<accession>A0A382MEU8</accession>
<dbReference type="EMBL" id="UINC01092570">
    <property type="protein sequence ID" value="SVC46267.1"/>
    <property type="molecule type" value="Genomic_DNA"/>
</dbReference>
<gene>
    <name evidence="1" type="ORF">METZ01_LOCUS299121</name>
</gene>
<reference evidence="1" key="1">
    <citation type="submission" date="2018-05" db="EMBL/GenBank/DDBJ databases">
        <authorList>
            <person name="Lanie J.A."/>
            <person name="Ng W.-L."/>
            <person name="Kazmierczak K.M."/>
            <person name="Andrzejewski T.M."/>
            <person name="Davidsen T.M."/>
            <person name="Wayne K.J."/>
            <person name="Tettelin H."/>
            <person name="Glass J.I."/>
            <person name="Rusch D."/>
            <person name="Podicherti R."/>
            <person name="Tsui H.-C.T."/>
            <person name="Winkler M.E."/>
        </authorList>
    </citation>
    <scope>NUCLEOTIDE SEQUENCE</scope>
</reference>
<organism evidence="1">
    <name type="scientific">marine metagenome</name>
    <dbReference type="NCBI Taxonomy" id="408172"/>
    <lineage>
        <taxon>unclassified sequences</taxon>
        <taxon>metagenomes</taxon>
        <taxon>ecological metagenomes</taxon>
    </lineage>
</organism>
<name>A0A382MEU8_9ZZZZ</name>
<proteinExistence type="predicted"/>
<sequence>MDTVIILNKLLVARNLLEPKNDHQAILMDKPKQILEEVIQEVTKEVELRDRFNAECG</sequence>
<protein>
    <submittedName>
        <fullName evidence="1">Uncharacterized protein</fullName>
    </submittedName>
</protein>
<evidence type="ECO:0000313" key="1">
    <source>
        <dbReference type="EMBL" id="SVC46267.1"/>
    </source>
</evidence>
<dbReference type="AlphaFoldDB" id="A0A382MEU8"/>